<feature type="compositionally biased region" description="Low complexity" evidence="1">
    <location>
        <begin position="240"/>
        <end position="257"/>
    </location>
</feature>
<evidence type="ECO:0000313" key="3">
    <source>
        <dbReference type="EMBL" id="MBK1784464.1"/>
    </source>
</evidence>
<feature type="compositionally biased region" description="Low complexity" evidence="1">
    <location>
        <begin position="151"/>
        <end position="163"/>
    </location>
</feature>
<keyword evidence="3" id="KW-0969">Cilium</keyword>
<keyword evidence="2" id="KW-0812">Transmembrane</keyword>
<feature type="transmembrane region" description="Helical" evidence="2">
    <location>
        <begin position="213"/>
        <end position="234"/>
    </location>
</feature>
<keyword evidence="3" id="KW-0966">Cell projection</keyword>
<sequence length="431" mass="46270">MTWQEELRKLDESLASGSLSADEYRARRDQILSSAVTSSEQQPQEGQTNADSTQIIEPVSPSQGTPQQQPSQPQQHPQQQASQPQQHPQQQPSQAESTQVVQPADTGAERTQVVQNWQSQQPHAQSSPPQGFQQPQQQYPSSPPGGFAGPQQQQQQQYQQQQQPWNAPQEDASPPWGGSDFPPIAPQGSSEWGVSQGPESFESESKPGSGRKVLFSVAGVVLVVGIAFAVWALFINGGDDQQAQQDTGNSQSQQPQPTSTPLPKPPEPKAEPADNAAAIVDPPGEKRNGGGSFNLEQLKQNQMLPEPMVQALDDAGMGDGLLKTTRDGEAVIGLYSIEVSNEDAAIAAAEEYGVIQQEGGIPAVRDLSLQGVQVYGAGNADSDSVFRAVYVLYDRVVIIDVTGPNRDELESTFSSLLDEQLDQAPPSHTGS</sequence>
<gene>
    <name evidence="3" type="ORF">JHE00_09005</name>
</gene>
<keyword evidence="3" id="KW-0282">Flagellum</keyword>
<accession>A0A934V488</accession>
<protein>
    <submittedName>
        <fullName evidence="3">Flagellar basal body protein FliL</fullName>
    </submittedName>
</protein>
<dbReference type="AlphaFoldDB" id="A0A934V488"/>
<keyword evidence="4" id="KW-1185">Reference proteome</keyword>
<dbReference type="Proteomes" id="UP000635245">
    <property type="component" value="Unassembled WGS sequence"/>
</dbReference>
<evidence type="ECO:0000313" key="4">
    <source>
        <dbReference type="Proteomes" id="UP000635245"/>
    </source>
</evidence>
<keyword evidence="2" id="KW-1133">Transmembrane helix</keyword>
<organism evidence="3 4">
    <name type="scientific">Prauserella cavernicola</name>
    <dbReference type="NCBI Taxonomy" id="2800127"/>
    <lineage>
        <taxon>Bacteria</taxon>
        <taxon>Bacillati</taxon>
        <taxon>Actinomycetota</taxon>
        <taxon>Actinomycetes</taxon>
        <taxon>Pseudonocardiales</taxon>
        <taxon>Pseudonocardiaceae</taxon>
        <taxon>Prauserella</taxon>
    </lineage>
</organism>
<feature type="compositionally biased region" description="Basic and acidic residues" evidence="1">
    <location>
        <begin position="1"/>
        <end position="12"/>
    </location>
</feature>
<keyword evidence="2" id="KW-0472">Membrane</keyword>
<feature type="region of interest" description="Disordered" evidence="1">
    <location>
        <begin position="1"/>
        <end position="210"/>
    </location>
</feature>
<feature type="compositionally biased region" description="Low complexity" evidence="1">
    <location>
        <begin position="60"/>
        <end position="94"/>
    </location>
</feature>
<dbReference type="RefSeq" id="WP_200316868.1">
    <property type="nucleotide sequence ID" value="NZ_JAENJH010000002.1"/>
</dbReference>
<dbReference type="EMBL" id="JAENJH010000002">
    <property type="protein sequence ID" value="MBK1784464.1"/>
    <property type="molecule type" value="Genomic_DNA"/>
</dbReference>
<name>A0A934V488_9PSEU</name>
<feature type="compositionally biased region" description="Polar residues" evidence="1">
    <location>
        <begin position="31"/>
        <end position="55"/>
    </location>
</feature>
<comment type="caution">
    <text evidence="3">The sequence shown here is derived from an EMBL/GenBank/DDBJ whole genome shotgun (WGS) entry which is preliminary data.</text>
</comment>
<evidence type="ECO:0000256" key="1">
    <source>
        <dbReference type="SAM" id="MobiDB-lite"/>
    </source>
</evidence>
<reference evidence="3" key="1">
    <citation type="submission" date="2020-12" db="EMBL/GenBank/DDBJ databases">
        <title>Prauserella sp. ASG 168, a novel actinomycete isolated from cave rock.</title>
        <authorList>
            <person name="Suriyachadkun C."/>
        </authorList>
    </citation>
    <scope>NUCLEOTIDE SEQUENCE</scope>
    <source>
        <strain evidence="3">ASG 168</strain>
    </source>
</reference>
<evidence type="ECO:0000256" key="2">
    <source>
        <dbReference type="SAM" id="Phobius"/>
    </source>
</evidence>
<feature type="region of interest" description="Disordered" evidence="1">
    <location>
        <begin position="240"/>
        <end position="293"/>
    </location>
</feature>
<feature type="compositionally biased region" description="Low complexity" evidence="1">
    <location>
        <begin position="118"/>
        <end position="140"/>
    </location>
</feature>
<proteinExistence type="predicted"/>